<evidence type="ECO:0000256" key="3">
    <source>
        <dbReference type="ARBA" id="ARBA00022670"/>
    </source>
</evidence>
<dbReference type="PANTHER" id="PTHR37016">
    <property type="match status" value="1"/>
</dbReference>
<evidence type="ECO:0000313" key="11">
    <source>
        <dbReference type="Proteomes" id="UP000308149"/>
    </source>
</evidence>
<dbReference type="InterPro" id="IPR034115">
    <property type="entry name" value="M35_peptidyl-Lys"/>
</dbReference>
<keyword evidence="6" id="KW-0862">Zinc</keyword>
<feature type="domain" description="Lysine-specific metallo-endopeptidase" evidence="9">
    <location>
        <begin position="220"/>
        <end position="353"/>
    </location>
</feature>
<dbReference type="SMART" id="SM01351">
    <property type="entry name" value="Aspzincin_M35"/>
    <property type="match status" value="1"/>
</dbReference>
<evidence type="ECO:0000259" key="9">
    <source>
        <dbReference type="SMART" id="SM01351"/>
    </source>
</evidence>
<dbReference type="InterPro" id="IPR029463">
    <property type="entry name" value="Lys_MEP"/>
</dbReference>
<dbReference type="KEGG" id="thes:FHQ07_14230"/>
<dbReference type="SUPFAM" id="SSF55486">
    <property type="entry name" value="Metalloproteases ('zincins'), catalytic domain"/>
    <property type="match status" value="1"/>
</dbReference>
<dbReference type="InterPro" id="IPR024079">
    <property type="entry name" value="MetalloPept_cat_dom_sf"/>
</dbReference>
<keyword evidence="3 10" id="KW-0645">Protease</keyword>
<dbReference type="Proteomes" id="UP000308149">
    <property type="component" value="Chromosome"/>
</dbReference>
<organism evidence="10 11">
    <name type="scientific">Thermomonas aquatica</name>
    <dbReference type="NCBI Taxonomy" id="2202149"/>
    <lineage>
        <taxon>Bacteria</taxon>
        <taxon>Pseudomonadati</taxon>
        <taxon>Pseudomonadota</taxon>
        <taxon>Gammaproteobacteria</taxon>
        <taxon>Lysobacterales</taxon>
        <taxon>Lysobacteraceae</taxon>
        <taxon>Thermomonas</taxon>
    </lineage>
</organism>
<evidence type="ECO:0000313" key="10">
    <source>
        <dbReference type="EMBL" id="QDA58382.1"/>
    </source>
</evidence>
<dbReference type="GO" id="GO:0004222">
    <property type="term" value="F:metalloendopeptidase activity"/>
    <property type="evidence" value="ECO:0007669"/>
    <property type="project" value="InterPro"/>
</dbReference>
<dbReference type="Gene3D" id="2.60.40.2970">
    <property type="match status" value="1"/>
</dbReference>
<dbReference type="Gene3D" id="3.40.390.10">
    <property type="entry name" value="Collagenase (Catalytic Domain)"/>
    <property type="match status" value="1"/>
</dbReference>
<evidence type="ECO:0000256" key="1">
    <source>
        <dbReference type="ARBA" id="ARBA00001947"/>
    </source>
</evidence>
<dbReference type="Pfam" id="PF14521">
    <property type="entry name" value="Aspzincin_M35"/>
    <property type="match status" value="1"/>
</dbReference>
<protein>
    <submittedName>
        <fullName evidence="10">Protease</fullName>
    </submittedName>
</protein>
<keyword evidence="5" id="KW-0378">Hydrolase</keyword>
<proteinExistence type="inferred from homology"/>
<comment type="cofactor">
    <cofactor evidence="1">
        <name>Zn(2+)</name>
        <dbReference type="ChEBI" id="CHEBI:29105"/>
    </cofactor>
</comment>
<dbReference type="RefSeq" id="WP_139717778.1">
    <property type="nucleotide sequence ID" value="NZ_CP040871.1"/>
</dbReference>
<evidence type="ECO:0000256" key="7">
    <source>
        <dbReference type="ARBA" id="ARBA00023049"/>
    </source>
</evidence>
<dbReference type="GO" id="GO:0006508">
    <property type="term" value="P:proteolysis"/>
    <property type="evidence" value="ECO:0007669"/>
    <property type="project" value="UniProtKB-KW"/>
</dbReference>
<keyword evidence="7" id="KW-0482">Metalloprotease</keyword>
<keyword evidence="4" id="KW-0479">Metal-binding</keyword>
<dbReference type="InterPro" id="IPR050414">
    <property type="entry name" value="Fungal_M35_metalloproteases"/>
</dbReference>
<evidence type="ECO:0000256" key="4">
    <source>
        <dbReference type="ARBA" id="ARBA00022723"/>
    </source>
</evidence>
<evidence type="ECO:0000256" key="5">
    <source>
        <dbReference type="ARBA" id="ARBA00022801"/>
    </source>
</evidence>
<gene>
    <name evidence="10" type="ORF">FHQ07_14230</name>
</gene>
<keyword evidence="8" id="KW-0732">Signal</keyword>
<evidence type="ECO:0000256" key="2">
    <source>
        <dbReference type="ARBA" id="ARBA00010279"/>
    </source>
</evidence>
<dbReference type="AlphaFoldDB" id="A0A5B7ZX39"/>
<comment type="similarity">
    <text evidence="2">Belongs to the peptidase M35 family.</text>
</comment>
<dbReference type="PANTHER" id="PTHR37016:SF3">
    <property type="entry name" value="NEUTRAL PROTEASE 2-RELATED"/>
    <property type="match status" value="1"/>
</dbReference>
<evidence type="ECO:0000256" key="8">
    <source>
        <dbReference type="SAM" id="SignalP"/>
    </source>
</evidence>
<accession>A0A5B7ZX39</accession>
<name>A0A5B7ZX39_9GAMM</name>
<feature type="signal peptide" evidence="8">
    <location>
        <begin position="1"/>
        <end position="24"/>
    </location>
</feature>
<evidence type="ECO:0000256" key="6">
    <source>
        <dbReference type="ARBA" id="ARBA00022833"/>
    </source>
</evidence>
<keyword evidence="11" id="KW-1185">Reference proteome</keyword>
<dbReference type="EMBL" id="CP040871">
    <property type="protein sequence ID" value="QDA58382.1"/>
    <property type="molecule type" value="Genomic_DNA"/>
</dbReference>
<dbReference type="CDD" id="cd11306">
    <property type="entry name" value="M35_peptidyl-Lys"/>
    <property type="match status" value="1"/>
</dbReference>
<dbReference type="GO" id="GO:0046872">
    <property type="term" value="F:metal ion binding"/>
    <property type="evidence" value="ECO:0007669"/>
    <property type="project" value="UniProtKB-KW"/>
</dbReference>
<dbReference type="OrthoDB" id="7649992at2"/>
<sequence length="359" mass="37786">MKATLVRAIAGTTILAGAVAAATAAAPITGKNPLRVSMYATANGDVEMILTNTGNKIARVPKYQLPLGELQAKLFQVSRDGEPVAYEGPMIKRGLPLASDFAILRPGQSIRSVVPLADAYDMRKSGTYTITLASSMQHASLSDGSMLKNQRGLPLTLQSAPLRMYAAGKLPDPARGKGKPGGGGTSVVNGVTYVGCTSTQISQAGTAVNSARGYSENGKGYLNAGTAGARYTTWFGAYTSSRYATAKQHFVSIDSAIDQAGGQVKINCGCSQSYYAYVYPTQPYEIFVCRAFWTAPNTGTDSKAGTLIHEMSHFNVVAGTDDHVYGQAGAKSLAISNPANALDNADNHEYFAENNPSQN</sequence>
<feature type="chain" id="PRO_5022832504" evidence="8">
    <location>
        <begin position="25"/>
        <end position="359"/>
    </location>
</feature>
<reference evidence="10 11" key="1">
    <citation type="submission" date="2019-06" db="EMBL/GenBank/DDBJ databases">
        <title>Thermomonas aquatica sp. nov., isolated from an industrial wastewater treatment plant.</title>
        <authorList>
            <person name="Jeon J.H."/>
            <person name="Park D.-S."/>
        </authorList>
    </citation>
    <scope>NUCLEOTIDE SEQUENCE [LARGE SCALE GENOMIC DNA]</scope>
    <source>
        <strain evidence="10 11">SY21</strain>
    </source>
</reference>